<sequence length="51" mass="5799">MSTIPHLPVKFIIHFKGKELESMCSMESILYFSFIDDPLAGFTSKCSITKE</sequence>
<accession>A0A0W0FNP8</accession>
<dbReference type="AlphaFoldDB" id="A0A0W0FNP8"/>
<comment type="caution">
    <text evidence="1">The sequence shown here is derived from an EMBL/GenBank/DDBJ whole genome shotgun (WGS) entry which is preliminary data.</text>
</comment>
<protein>
    <submittedName>
        <fullName evidence="1">Uncharacterized protein</fullName>
    </submittedName>
</protein>
<name>A0A0W0FNP8_MONRR</name>
<dbReference type="EMBL" id="LATX01001809">
    <property type="protein sequence ID" value="KTB37842.1"/>
    <property type="molecule type" value="Genomic_DNA"/>
</dbReference>
<evidence type="ECO:0000313" key="1">
    <source>
        <dbReference type="EMBL" id="KTB37842.1"/>
    </source>
</evidence>
<dbReference type="Proteomes" id="UP000054988">
    <property type="component" value="Unassembled WGS sequence"/>
</dbReference>
<evidence type="ECO:0000313" key="2">
    <source>
        <dbReference type="Proteomes" id="UP000054988"/>
    </source>
</evidence>
<organism evidence="1 2">
    <name type="scientific">Moniliophthora roreri</name>
    <name type="common">Frosty pod rot fungus</name>
    <name type="synonym">Monilia roreri</name>
    <dbReference type="NCBI Taxonomy" id="221103"/>
    <lineage>
        <taxon>Eukaryota</taxon>
        <taxon>Fungi</taxon>
        <taxon>Dikarya</taxon>
        <taxon>Basidiomycota</taxon>
        <taxon>Agaricomycotina</taxon>
        <taxon>Agaricomycetes</taxon>
        <taxon>Agaricomycetidae</taxon>
        <taxon>Agaricales</taxon>
        <taxon>Marasmiineae</taxon>
        <taxon>Marasmiaceae</taxon>
        <taxon>Moniliophthora</taxon>
    </lineage>
</organism>
<proteinExistence type="predicted"/>
<gene>
    <name evidence="1" type="ORF">WG66_9576</name>
</gene>
<reference evidence="1 2" key="1">
    <citation type="submission" date="2015-12" db="EMBL/GenBank/DDBJ databases">
        <title>Draft genome sequence of Moniliophthora roreri, the causal agent of frosty pod rot of cacao.</title>
        <authorList>
            <person name="Aime M.C."/>
            <person name="Diaz-Valderrama J.R."/>
            <person name="Kijpornyongpan T."/>
            <person name="Phillips-Mora W."/>
        </authorList>
    </citation>
    <scope>NUCLEOTIDE SEQUENCE [LARGE SCALE GENOMIC DNA]</scope>
    <source>
        <strain evidence="1 2">MCA 2952</strain>
    </source>
</reference>